<reference evidence="2 3" key="1">
    <citation type="submission" date="2023-11" db="EMBL/GenBank/DDBJ databases">
        <title>Plant-associative lifestyle of Vibrio porteresiae and its evolutionary dynamics.</title>
        <authorList>
            <person name="Rameshkumar N."/>
            <person name="Kirti K."/>
        </authorList>
    </citation>
    <scope>NUCLEOTIDE SEQUENCE [LARGE SCALE GENOMIC DNA]</scope>
    <source>
        <strain evidence="2 3">MSSRF30</strain>
    </source>
</reference>
<gene>
    <name evidence="2" type="ORF">R8Z52_18130</name>
</gene>
<evidence type="ECO:0000313" key="2">
    <source>
        <dbReference type="EMBL" id="WPC76448.1"/>
    </source>
</evidence>
<keyword evidence="1" id="KW-0472">Membrane</keyword>
<accession>A0ABZ0QIW7</accession>
<name>A0ABZ0QIW7_9VIBR</name>
<proteinExistence type="predicted"/>
<protein>
    <submittedName>
        <fullName evidence="2">Pilus assembly protein</fullName>
    </submittedName>
</protein>
<evidence type="ECO:0000256" key="1">
    <source>
        <dbReference type="SAM" id="Phobius"/>
    </source>
</evidence>
<keyword evidence="3" id="KW-1185">Reference proteome</keyword>
<sequence length="179" mass="20395">MMKRQYLSSSIKKQKGVAAIEFAMGFFFFWLMCAVWVEMSFLSYVSAIGDLAISQVALHSKRVSSEWSSANDVFLADFESVIDNSDSLWRYVVDSDDFSYSIRYVASYEKLVDEDDTCEVTDTSESNSTTCGNASNAAIAIYRIQYDASPIFNYFLDSNTLFSREAIVIQEYQREKFAL</sequence>
<dbReference type="Proteomes" id="UP001304071">
    <property type="component" value="Chromosome 2"/>
</dbReference>
<organism evidence="2 3">
    <name type="scientific">Vibrio porteresiae DSM 19223</name>
    <dbReference type="NCBI Taxonomy" id="1123496"/>
    <lineage>
        <taxon>Bacteria</taxon>
        <taxon>Pseudomonadati</taxon>
        <taxon>Pseudomonadota</taxon>
        <taxon>Gammaproteobacteria</taxon>
        <taxon>Vibrionales</taxon>
        <taxon>Vibrionaceae</taxon>
        <taxon>Vibrio</taxon>
    </lineage>
</organism>
<keyword evidence="1" id="KW-0812">Transmembrane</keyword>
<dbReference type="EMBL" id="CP138204">
    <property type="protein sequence ID" value="WPC76448.1"/>
    <property type="molecule type" value="Genomic_DNA"/>
</dbReference>
<feature type="transmembrane region" description="Helical" evidence="1">
    <location>
        <begin position="16"/>
        <end position="37"/>
    </location>
</feature>
<evidence type="ECO:0000313" key="3">
    <source>
        <dbReference type="Proteomes" id="UP001304071"/>
    </source>
</evidence>
<dbReference type="RefSeq" id="WP_261896859.1">
    <property type="nucleotide sequence ID" value="NZ_AP024896.1"/>
</dbReference>
<keyword evidence="1" id="KW-1133">Transmembrane helix</keyword>